<dbReference type="AlphaFoldDB" id="A0A8H3CEX4"/>
<dbReference type="EMBL" id="CAJMWX010001333">
    <property type="protein sequence ID" value="CAE6481280.1"/>
    <property type="molecule type" value="Genomic_DNA"/>
</dbReference>
<feature type="transmembrane region" description="Helical" evidence="6">
    <location>
        <begin position="491"/>
        <end position="512"/>
    </location>
</feature>
<dbReference type="InterPro" id="IPR013525">
    <property type="entry name" value="ABC2_TM"/>
</dbReference>
<evidence type="ECO:0000256" key="4">
    <source>
        <dbReference type="ARBA" id="ARBA00022989"/>
    </source>
</evidence>
<feature type="transmembrane region" description="Helical" evidence="6">
    <location>
        <begin position="338"/>
        <end position="358"/>
    </location>
</feature>
<dbReference type="GO" id="GO:0016020">
    <property type="term" value="C:membrane"/>
    <property type="evidence" value="ECO:0007669"/>
    <property type="project" value="UniProtKB-SubCell"/>
</dbReference>
<evidence type="ECO:0000259" key="8">
    <source>
        <dbReference type="Pfam" id="PF06422"/>
    </source>
</evidence>
<dbReference type="Pfam" id="PF01061">
    <property type="entry name" value="ABC2_membrane"/>
    <property type="match status" value="1"/>
</dbReference>
<gene>
    <name evidence="10" type="ORF">RDB_LOCUS125381</name>
</gene>
<dbReference type="Gene3D" id="3.40.50.300">
    <property type="entry name" value="P-loop containing nucleotide triphosphate hydrolases"/>
    <property type="match status" value="1"/>
</dbReference>
<organism evidence="10 11">
    <name type="scientific">Rhizoctonia solani</name>
    <dbReference type="NCBI Taxonomy" id="456999"/>
    <lineage>
        <taxon>Eukaryota</taxon>
        <taxon>Fungi</taxon>
        <taxon>Dikarya</taxon>
        <taxon>Basidiomycota</taxon>
        <taxon>Agaricomycotina</taxon>
        <taxon>Agaricomycetes</taxon>
        <taxon>Cantharellales</taxon>
        <taxon>Ceratobasidiaceae</taxon>
        <taxon>Rhizoctonia</taxon>
    </lineage>
</organism>
<evidence type="ECO:0000256" key="6">
    <source>
        <dbReference type="SAM" id="Phobius"/>
    </source>
</evidence>
<evidence type="ECO:0000259" key="7">
    <source>
        <dbReference type="Pfam" id="PF01061"/>
    </source>
</evidence>
<evidence type="ECO:0000256" key="5">
    <source>
        <dbReference type="ARBA" id="ARBA00023136"/>
    </source>
</evidence>
<dbReference type="Pfam" id="PF19055">
    <property type="entry name" value="ABC2_membrane_7"/>
    <property type="match status" value="1"/>
</dbReference>
<dbReference type="Pfam" id="PF06422">
    <property type="entry name" value="PDR_CDR"/>
    <property type="match status" value="1"/>
</dbReference>
<feature type="transmembrane region" description="Helical" evidence="6">
    <location>
        <begin position="299"/>
        <end position="326"/>
    </location>
</feature>
<comment type="caution">
    <text evidence="10">The sequence shown here is derived from an EMBL/GenBank/DDBJ whole genome shotgun (WGS) entry which is preliminary data.</text>
</comment>
<evidence type="ECO:0000313" key="10">
    <source>
        <dbReference type="EMBL" id="CAE6481280.1"/>
    </source>
</evidence>
<proteinExistence type="predicted"/>
<sequence length="517" mass="58242">EEKDAYVEEVIALLEMEDIADAMIGQPGVGLGVEARKRVTIGVELAAKPQLLLFLDEPTSGLDGQSAYNIVRFLKKLAAGGQAILCTIHQPNALLFEQFDNLLLLQRGGECVYFGPIGKDSQHLVKYLDERGAHCPPDANPAEFMLEAIGAGSRERIGPTDWAELWRQSSNFARVKQEIVQIKEDAARQPAVVDPNANKKYATPFLYQLKVVSERTLTAFWRQPDYGFTRLFTHGVIALITSLTFLQLGNSTQELQYRVFSIFIATIMPAIIISQVEPMFIFARMIFIRESSSRMYSEFAFALGQLMAEMPYSLLCAVTYFLLFYYPTGFQYASDRAGYQFLMFLVTEVFAVTLGQMIAALTPTVFIAGLLNPFILVTFSLFCGVMIPKDSIPKFWRVWLYQLDPFTRLISGMVSTELHGLKITCSPLEFAVFQPPQGQTCLQWAGDFVNASVGYLDNPDSITDCRYCPYEYGDDFYSGLGISFDTRWRDFGIMIAFTVFNTLVTLVASRFFKFSKR</sequence>
<evidence type="ECO:0000259" key="9">
    <source>
        <dbReference type="Pfam" id="PF19055"/>
    </source>
</evidence>
<evidence type="ECO:0008006" key="12">
    <source>
        <dbReference type="Google" id="ProtNLM"/>
    </source>
</evidence>
<evidence type="ECO:0000256" key="3">
    <source>
        <dbReference type="ARBA" id="ARBA00022692"/>
    </source>
</evidence>
<dbReference type="InterPro" id="IPR027417">
    <property type="entry name" value="P-loop_NTPase"/>
</dbReference>
<evidence type="ECO:0000313" key="11">
    <source>
        <dbReference type="Proteomes" id="UP000663888"/>
    </source>
</evidence>
<dbReference type="GO" id="GO:0140359">
    <property type="term" value="F:ABC-type transporter activity"/>
    <property type="evidence" value="ECO:0007669"/>
    <property type="project" value="InterPro"/>
</dbReference>
<keyword evidence="4 6" id="KW-1133">Transmembrane helix</keyword>
<evidence type="ECO:0000256" key="1">
    <source>
        <dbReference type="ARBA" id="ARBA00004141"/>
    </source>
</evidence>
<keyword evidence="2" id="KW-0813">Transport</keyword>
<feature type="transmembrane region" description="Helical" evidence="6">
    <location>
        <begin position="260"/>
        <end position="287"/>
    </location>
</feature>
<feature type="transmembrane region" description="Helical" evidence="6">
    <location>
        <begin position="231"/>
        <end position="248"/>
    </location>
</feature>
<dbReference type="SUPFAM" id="SSF52540">
    <property type="entry name" value="P-loop containing nucleoside triphosphate hydrolases"/>
    <property type="match status" value="1"/>
</dbReference>
<feature type="transmembrane region" description="Helical" evidence="6">
    <location>
        <begin position="365"/>
        <end position="387"/>
    </location>
</feature>
<evidence type="ECO:0000256" key="2">
    <source>
        <dbReference type="ARBA" id="ARBA00022448"/>
    </source>
</evidence>
<dbReference type="InterPro" id="IPR010929">
    <property type="entry name" value="PDR_CDR_ABC"/>
</dbReference>
<dbReference type="GO" id="GO:0005524">
    <property type="term" value="F:ATP binding"/>
    <property type="evidence" value="ECO:0007669"/>
    <property type="project" value="InterPro"/>
</dbReference>
<feature type="domain" description="ABC transporter family G" evidence="9">
    <location>
        <begin position="89"/>
        <end position="147"/>
    </location>
</feature>
<reference evidence="10" key="1">
    <citation type="submission" date="2021-01" db="EMBL/GenBank/DDBJ databases">
        <authorList>
            <person name="Kaushik A."/>
        </authorList>
    </citation>
    <scope>NUCLEOTIDE SEQUENCE</scope>
    <source>
        <strain evidence="10">AG4-R118</strain>
    </source>
</reference>
<dbReference type="InterPro" id="IPR043926">
    <property type="entry name" value="ABCG_dom"/>
</dbReference>
<comment type="subcellular location">
    <subcellularLocation>
        <location evidence="1">Membrane</location>
        <topology evidence="1">Multi-pass membrane protein</topology>
    </subcellularLocation>
</comment>
<name>A0A8H3CEX4_9AGAM</name>
<feature type="non-terminal residue" evidence="10">
    <location>
        <position position="1"/>
    </location>
</feature>
<keyword evidence="5 6" id="KW-0472">Membrane</keyword>
<dbReference type="Proteomes" id="UP000663888">
    <property type="component" value="Unassembled WGS sequence"/>
</dbReference>
<dbReference type="PANTHER" id="PTHR19241">
    <property type="entry name" value="ATP-BINDING CASSETTE TRANSPORTER"/>
    <property type="match status" value="1"/>
</dbReference>
<keyword evidence="3 6" id="KW-0812">Transmembrane</keyword>
<accession>A0A8H3CEX4</accession>
<feature type="domain" description="ABC-2 type transporter transmembrane" evidence="7">
    <location>
        <begin position="207"/>
        <end position="418"/>
    </location>
</feature>
<protein>
    <recommendedName>
        <fullName evidence="12">Brefeldin A resistance protein</fullName>
    </recommendedName>
</protein>
<feature type="domain" description="CDR ABC transporter" evidence="8">
    <location>
        <begin position="473"/>
        <end position="516"/>
    </location>
</feature>